<reference evidence="10 11" key="1">
    <citation type="submission" date="2015-05" db="EMBL/GenBank/DDBJ databases">
        <title>Distinctive expansion of gene families associated with plant cell wall degradation and secondary metabolism in the genomes of grapevine trunk pathogens.</title>
        <authorList>
            <person name="Lawrence D.P."/>
            <person name="Travadon R."/>
            <person name="Rolshausen P.E."/>
            <person name="Baumgartner K."/>
        </authorList>
    </citation>
    <scope>NUCLEOTIDE SEQUENCE [LARGE SCALE GENOMIC DNA]</scope>
    <source>
        <strain evidence="10">UCRPC4</strain>
    </source>
</reference>
<evidence type="ECO:0000256" key="4">
    <source>
        <dbReference type="ARBA" id="ARBA00022679"/>
    </source>
</evidence>
<gene>
    <name evidence="10" type="ORF">UCRPC4_g02386</name>
</gene>
<accession>A0A0G2EP58</accession>
<keyword evidence="8" id="KW-0333">Golgi apparatus</keyword>
<dbReference type="PANTHER" id="PTHR31646">
    <property type="entry name" value="ALPHA-1,2-MANNOSYLTRANSFERASE MNN2"/>
    <property type="match status" value="1"/>
</dbReference>
<dbReference type="PANTHER" id="PTHR31646:SF1">
    <property type="entry name" value="ALPHA-1,2-MANNOSYLTRANSFERASE MNN2"/>
    <property type="match status" value="1"/>
</dbReference>
<evidence type="ECO:0000256" key="8">
    <source>
        <dbReference type="ARBA" id="ARBA00023034"/>
    </source>
</evidence>
<comment type="similarity">
    <text evidence="3">Belongs to the MNN1/MNT family.</text>
</comment>
<evidence type="ECO:0000256" key="1">
    <source>
        <dbReference type="ARBA" id="ARBA00004323"/>
    </source>
</evidence>
<keyword evidence="11" id="KW-1185">Reference proteome</keyword>
<evidence type="ECO:0008006" key="12">
    <source>
        <dbReference type="Google" id="ProtNLM"/>
    </source>
</evidence>
<evidence type="ECO:0000256" key="5">
    <source>
        <dbReference type="ARBA" id="ARBA00022692"/>
    </source>
</evidence>
<evidence type="ECO:0000313" key="11">
    <source>
        <dbReference type="Proteomes" id="UP000053317"/>
    </source>
</evidence>
<sequence length="476" mass="53831">MILVSYMHLYGPALWKVEDIDVPITRHQAIFWQIFLPLLETYAPDCPSPKREGTSGAIGFDAVNARERPDLIINGSELHLEPMQWAHDEFVQSIKTSRTLSSAHVPGSSGIVSSAGSSYMPLFVTSLRMLRKTGSTLPVEVFVKDAGEFESTICDDVLPGLNARCLILSDILNNQSENSVEIAHYQIKIFAVLFSSFENIIWMDSDCFPLHDPEDLLRSEPFTSTGLVTWPDFWALTASPLYYNISRQTTPDMTSRASSETGVFLISKRTHFLTLLLAAYYNYYGPSHYFMLLSQGAPGEGDKETFIHAASALGSKFYTVSERVTAIGHPKEEDKISGSAMVQSDPRDDFELTRQNKWRVKDPSVAKAPRVFFIHAHYPKFNPAENLFGNHWETKPTLKPDGSDGRAWTVAESTLRRFGFDAEKSYWEEIKWVSCNLENGFASWKGKQGTCNRVEQYWHNVFETPNEDDPRFTDDD</sequence>
<dbReference type="Gene3D" id="3.90.550.10">
    <property type="entry name" value="Spore Coat Polysaccharide Biosynthesis Protein SpsA, Chain A"/>
    <property type="match status" value="1"/>
</dbReference>
<dbReference type="EMBL" id="LCWF01000058">
    <property type="protein sequence ID" value="KKY24567.1"/>
    <property type="molecule type" value="Genomic_DNA"/>
</dbReference>
<keyword evidence="9" id="KW-0472">Membrane</keyword>
<evidence type="ECO:0000256" key="7">
    <source>
        <dbReference type="ARBA" id="ARBA00022989"/>
    </source>
</evidence>
<dbReference type="Pfam" id="PF11051">
    <property type="entry name" value="Mannosyl_trans3"/>
    <property type="match status" value="2"/>
</dbReference>
<protein>
    <recommendedName>
        <fullName evidence="12">Alpha-mannosyltransferase</fullName>
    </recommendedName>
</protein>
<dbReference type="GO" id="GO:0046354">
    <property type="term" value="P:mannan biosynthetic process"/>
    <property type="evidence" value="ECO:0007669"/>
    <property type="project" value="TreeGrafter"/>
</dbReference>
<proteinExistence type="inferred from homology"/>
<reference evidence="10 11" key="2">
    <citation type="submission" date="2015-05" db="EMBL/GenBank/DDBJ databases">
        <authorList>
            <person name="Morales-Cruz A."/>
            <person name="Amrine K.C."/>
            <person name="Cantu D."/>
        </authorList>
    </citation>
    <scope>NUCLEOTIDE SEQUENCE [LARGE SCALE GENOMIC DNA]</scope>
    <source>
        <strain evidence="10">UCRPC4</strain>
    </source>
</reference>
<comment type="subcellular location">
    <subcellularLocation>
        <location evidence="1">Golgi apparatus membrane</location>
        <topology evidence="1">Single-pass type II membrane protein</topology>
    </subcellularLocation>
</comment>
<organism evidence="10 11">
    <name type="scientific">Phaeomoniella chlamydospora</name>
    <name type="common">Phaeoacremonium chlamydosporum</name>
    <dbReference type="NCBI Taxonomy" id="158046"/>
    <lineage>
        <taxon>Eukaryota</taxon>
        <taxon>Fungi</taxon>
        <taxon>Dikarya</taxon>
        <taxon>Ascomycota</taxon>
        <taxon>Pezizomycotina</taxon>
        <taxon>Eurotiomycetes</taxon>
        <taxon>Chaetothyriomycetidae</taxon>
        <taxon>Phaeomoniellales</taxon>
        <taxon>Phaeomoniellaceae</taxon>
        <taxon>Phaeomoniella</taxon>
    </lineage>
</organism>
<dbReference type="OrthoDB" id="4484309at2759"/>
<comment type="caution">
    <text evidence="10">The sequence shown here is derived from an EMBL/GenBank/DDBJ whole genome shotgun (WGS) entry which is preliminary data.</text>
</comment>
<evidence type="ECO:0000313" key="10">
    <source>
        <dbReference type="EMBL" id="KKY24567.1"/>
    </source>
</evidence>
<keyword evidence="5" id="KW-0812">Transmembrane</keyword>
<dbReference type="InterPro" id="IPR022751">
    <property type="entry name" value="Alpha_mannosyltransferase"/>
</dbReference>
<evidence type="ECO:0000256" key="9">
    <source>
        <dbReference type="ARBA" id="ARBA00023136"/>
    </source>
</evidence>
<dbReference type="GO" id="GO:0000139">
    <property type="term" value="C:Golgi membrane"/>
    <property type="evidence" value="ECO:0007669"/>
    <property type="project" value="UniProtKB-SubCell"/>
</dbReference>
<evidence type="ECO:0000256" key="2">
    <source>
        <dbReference type="ARBA" id="ARBA00004922"/>
    </source>
</evidence>
<evidence type="ECO:0000256" key="6">
    <source>
        <dbReference type="ARBA" id="ARBA00022968"/>
    </source>
</evidence>
<dbReference type="GO" id="GO:0000026">
    <property type="term" value="F:alpha-1,2-mannosyltransferase activity"/>
    <property type="evidence" value="ECO:0007669"/>
    <property type="project" value="TreeGrafter"/>
</dbReference>
<dbReference type="AlphaFoldDB" id="A0A0G2EP58"/>
<dbReference type="SUPFAM" id="SSF53448">
    <property type="entry name" value="Nucleotide-diphospho-sugar transferases"/>
    <property type="match status" value="1"/>
</dbReference>
<keyword evidence="4" id="KW-0808">Transferase</keyword>
<comment type="pathway">
    <text evidence="2">Protein modification; protein glycosylation.</text>
</comment>
<dbReference type="Proteomes" id="UP000053317">
    <property type="component" value="Unassembled WGS sequence"/>
</dbReference>
<evidence type="ECO:0000256" key="3">
    <source>
        <dbReference type="ARBA" id="ARBA00009105"/>
    </source>
</evidence>
<keyword evidence="7" id="KW-1133">Transmembrane helix</keyword>
<dbReference type="InterPro" id="IPR029044">
    <property type="entry name" value="Nucleotide-diphossugar_trans"/>
</dbReference>
<name>A0A0G2EP58_PHACM</name>
<keyword evidence="6" id="KW-0735">Signal-anchor</keyword>